<dbReference type="SUPFAM" id="SSF48179">
    <property type="entry name" value="6-phosphogluconate dehydrogenase C-terminal domain-like"/>
    <property type="match status" value="1"/>
</dbReference>
<dbReference type="InterPro" id="IPR018931">
    <property type="entry name" value="DUF2520"/>
</dbReference>
<dbReference type="Pfam" id="PF10728">
    <property type="entry name" value="DUF2520"/>
    <property type="match status" value="1"/>
</dbReference>
<dbReference type="AlphaFoldDB" id="A0AAW3VCA8"/>
<evidence type="ECO:0000256" key="1">
    <source>
        <dbReference type="ARBA" id="ARBA00023002"/>
    </source>
</evidence>
<dbReference type="Proteomes" id="UP000548425">
    <property type="component" value="Unassembled WGS sequence"/>
</dbReference>
<comment type="caution">
    <text evidence="4">The sequence shown here is derived from an EMBL/GenBank/DDBJ whole genome shotgun (WGS) entry which is preliminary data.</text>
</comment>
<feature type="domain" description="DUF2520" evidence="3">
    <location>
        <begin position="144"/>
        <end position="271"/>
    </location>
</feature>
<evidence type="ECO:0000259" key="2">
    <source>
        <dbReference type="Pfam" id="PF03807"/>
    </source>
</evidence>
<dbReference type="SUPFAM" id="SSF51735">
    <property type="entry name" value="NAD(P)-binding Rossmann-fold domains"/>
    <property type="match status" value="1"/>
</dbReference>
<evidence type="ECO:0000259" key="3">
    <source>
        <dbReference type="Pfam" id="PF10728"/>
    </source>
</evidence>
<dbReference type="InterPro" id="IPR036291">
    <property type="entry name" value="NAD(P)-bd_dom_sf"/>
</dbReference>
<proteinExistence type="predicted"/>
<dbReference type="Gene3D" id="3.40.50.720">
    <property type="entry name" value="NAD(P)-binding Rossmann-like Domain"/>
    <property type="match status" value="1"/>
</dbReference>
<dbReference type="PANTHER" id="PTHR40459">
    <property type="entry name" value="CONSERVED HYPOTHETICAL ALANINE AND LEUCINE RICH PROTEIN"/>
    <property type="match status" value="1"/>
</dbReference>
<accession>A0AAW3VCA8</accession>
<dbReference type="GO" id="GO:0016491">
    <property type="term" value="F:oxidoreductase activity"/>
    <property type="evidence" value="ECO:0007669"/>
    <property type="project" value="UniProtKB-KW"/>
</dbReference>
<reference evidence="4 5" key="1">
    <citation type="submission" date="2020-08" db="EMBL/GenBank/DDBJ databases">
        <title>Functional genomics of gut bacteria from endangered species of beetles.</title>
        <authorList>
            <person name="Carlos-Shanley C."/>
        </authorList>
    </citation>
    <scope>NUCLEOTIDE SEQUENCE [LARGE SCALE GENOMIC DNA]</scope>
    <source>
        <strain evidence="4 5">S00127</strain>
    </source>
</reference>
<dbReference type="InterPro" id="IPR028939">
    <property type="entry name" value="P5C_Rdtase_cat_N"/>
</dbReference>
<name>A0AAW3VCA8_ACILW</name>
<evidence type="ECO:0000313" key="4">
    <source>
        <dbReference type="EMBL" id="MBB6362604.1"/>
    </source>
</evidence>
<evidence type="ECO:0000313" key="5">
    <source>
        <dbReference type="Proteomes" id="UP000548425"/>
    </source>
</evidence>
<dbReference type="Pfam" id="PF03807">
    <property type="entry name" value="F420_oxidored"/>
    <property type="match status" value="1"/>
</dbReference>
<dbReference type="EMBL" id="JACHLA010000002">
    <property type="protein sequence ID" value="MBB6362604.1"/>
    <property type="molecule type" value="Genomic_DNA"/>
</dbReference>
<organism evidence="4 5">
    <name type="scientific">Acinetobacter lwoffii</name>
    <dbReference type="NCBI Taxonomy" id="28090"/>
    <lineage>
        <taxon>Bacteria</taxon>
        <taxon>Pseudomonadati</taxon>
        <taxon>Pseudomonadota</taxon>
        <taxon>Gammaproteobacteria</taxon>
        <taxon>Moraxellales</taxon>
        <taxon>Moraxellaceae</taxon>
        <taxon>Acinetobacter</taxon>
    </lineage>
</organism>
<dbReference type="Gene3D" id="1.10.1040.20">
    <property type="entry name" value="ProC-like, C-terminal domain"/>
    <property type="match status" value="1"/>
</dbReference>
<dbReference type="InterPro" id="IPR037108">
    <property type="entry name" value="TM1727-like_C_sf"/>
</dbReference>
<feature type="domain" description="Pyrroline-5-carboxylate reductase catalytic N-terminal" evidence="2">
    <location>
        <begin position="21"/>
        <end position="107"/>
    </location>
</feature>
<dbReference type="PANTHER" id="PTHR40459:SF1">
    <property type="entry name" value="CONSERVED HYPOTHETICAL ALANINE AND LEUCINE RICH PROTEIN"/>
    <property type="match status" value="1"/>
</dbReference>
<keyword evidence="1" id="KW-0560">Oxidoreductase</keyword>
<protein>
    <submittedName>
        <fullName evidence="4">Short-subunit dehydrogenase-like oxidoreductase (DUF2520 family)</fullName>
    </submittedName>
</protein>
<gene>
    <name evidence="4" type="ORF">HNP34_000700</name>
</gene>
<dbReference type="InterPro" id="IPR008927">
    <property type="entry name" value="6-PGluconate_DH-like_C_sf"/>
</dbReference>
<sequence>MPQSLFIGMLCVIYQEEQQMRISMIGAGRVAYHLALVLSAQHEIVQIYSRTLEKAQQLAEQFNAQAIAQPEQLDHEVDLVIIAVSDQSIVSVIEKIHPYLQQNLIVHTSGSTHLDLLKNVHARAGVFYPLQTFSLERQINWQQTPVFIEAVNEQDQILLLELANSLSNRVYTYSSSQRLSLHLAAVFACNFANYCYDMAKQVVDAQQVDFSLLYPLILETANKATQNDPKQMQTGPAMRGDQNILNMHQQMLANMQREDLQNVYQLLSQQILERHRK</sequence>